<feature type="compositionally biased region" description="Basic and acidic residues" evidence="4">
    <location>
        <begin position="99"/>
        <end position="112"/>
    </location>
</feature>
<name>A0A3Q1LK06_BOVIN</name>
<keyword evidence="2 3" id="KW-0175">Coiled coil</keyword>
<feature type="compositionally biased region" description="Polar residues" evidence="4">
    <location>
        <begin position="374"/>
        <end position="385"/>
    </location>
</feature>
<accession>A0A3Q1LK06</accession>
<sequence>MTNPAAAQNQEIDCLSPEAQRLAEARLAAKRAARAEAREIRMKELERQQKEASDEDERMSVGSRGSLRLGGQASELSGHFKSSSRASSRASSARASPVVEERPEKDFTEKGSRSLPGLSAATLASLGGTSSRRGSGDTSISIDTEASIREIKDSLAEVEEKYKKAMVSNAQLDNEKTNFMYQVDTLKDMLLELEEQLAESRRQYEEKSKEFEREKHAHSILQFQFAEVKEALKQREEMLEKHGIILNSEIATNGETPDTLNSIASQGSTKMTKEELNALKAMGDGALGRANEVEVKNEMVEHEGKRAILQSTEQRQHKEDPGESCVDTEASHPGDSAEDQRASADGAPSPGTLVNSESEEEVQSRVLETASFLADTQQVESSEVLNSELVGEIPDPGIGQGSGNALDMENQREESAEEREKGKQEDLKANLEEMSTKPCQESALPQISEAERESSEDPCKQSGSPTKAEPEAGLTGLGAQGGTAASSPLSGRDDPGSHHEKRLVDTPEGSDPSAGQDVEKELANQEVAEPREAPVQSTEAGRENEEAEEDEGRNLREEKPIEPEVQTSPRPPEAESRPQEVTDPRVEDAESEALDVKDPSEENDQQGEALDSSQKKTKSKKKKNKKKKSPVPAELKDVQKELTFQNPGLIEVKEELEKDTDEKPVVDAQNEVTKSPKQNSVAESGENSGGPENPKVELDGKLDQDDAAVNAKAGGDTLDFEDNMIQSSGTSNKELDEGAVKDEAEEDGGTPSSPPGPENTEVPSSALLEDESPAKDINDASHTEGAEGRVTPENLGQTVREFSDSIPLENDGLAAADEVGDFNSESKEEKTGGTGKGRSKEDCTMS</sequence>
<feature type="compositionally biased region" description="Basic and acidic residues" evidence="4">
    <location>
        <begin position="694"/>
        <end position="704"/>
    </location>
</feature>
<evidence type="ECO:0007829" key="8">
    <source>
        <dbReference type="PeptideAtlas" id="A0A3Q1LK06"/>
    </source>
</evidence>
<feature type="compositionally biased region" description="Basic and acidic residues" evidence="4">
    <location>
        <begin position="517"/>
        <end position="532"/>
    </location>
</feature>
<dbReference type="FunFam" id="1.20.5.4090:FF:000001">
    <property type="entry name" value="leucine-rich repeat flightless-interacting protein 2 isoform X1"/>
    <property type="match status" value="1"/>
</dbReference>
<dbReference type="VGNC" id="VGNC:55253">
    <property type="gene designation" value="LRRFIP1"/>
</dbReference>
<organism evidence="5 6">
    <name type="scientific">Bos taurus</name>
    <name type="common">Bovine</name>
    <dbReference type="NCBI Taxonomy" id="9913"/>
    <lineage>
        <taxon>Eukaryota</taxon>
        <taxon>Metazoa</taxon>
        <taxon>Chordata</taxon>
        <taxon>Craniata</taxon>
        <taxon>Vertebrata</taxon>
        <taxon>Euteleostomi</taxon>
        <taxon>Mammalia</taxon>
        <taxon>Eutheria</taxon>
        <taxon>Laurasiatheria</taxon>
        <taxon>Artiodactyla</taxon>
        <taxon>Ruminantia</taxon>
        <taxon>Pecora</taxon>
        <taxon>Bovidae</taxon>
        <taxon>Bovinae</taxon>
        <taxon>Bos</taxon>
    </lineage>
</organism>
<evidence type="ECO:0000256" key="4">
    <source>
        <dbReference type="SAM" id="MobiDB-lite"/>
    </source>
</evidence>
<evidence type="ECO:0000313" key="6">
    <source>
        <dbReference type="Proteomes" id="UP000009136"/>
    </source>
</evidence>
<proteinExistence type="evidence at protein level"/>
<feature type="compositionally biased region" description="Basic and acidic residues" evidence="4">
    <location>
        <begin position="572"/>
        <end position="600"/>
    </location>
</feature>
<dbReference type="OrthoDB" id="10028421at2759"/>
<feature type="compositionally biased region" description="Basic and acidic residues" evidence="4">
    <location>
        <begin position="449"/>
        <end position="459"/>
    </location>
</feature>
<evidence type="ECO:0000313" key="5">
    <source>
        <dbReference type="Ensembl" id="ENSBTAP00000056920.1"/>
    </source>
</evidence>
<dbReference type="VEuPathDB" id="HostDB:ENSBTAG00000005354"/>
<dbReference type="InterPro" id="IPR019139">
    <property type="entry name" value="LRRFIP1/2"/>
</dbReference>
<feature type="region of interest" description="Disordered" evidence="4">
    <location>
        <begin position="304"/>
        <end position="846"/>
    </location>
</feature>
<feature type="compositionally biased region" description="Basic and acidic residues" evidence="4">
    <location>
        <begin position="651"/>
        <end position="665"/>
    </location>
</feature>
<reference evidence="5" key="3">
    <citation type="submission" date="2025-09" db="UniProtKB">
        <authorList>
            <consortium name="Ensembl"/>
        </authorList>
    </citation>
    <scope>IDENTIFICATION</scope>
    <source>
        <strain evidence="5">Hereford</strain>
    </source>
</reference>
<evidence type="ECO:0000256" key="1">
    <source>
        <dbReference type="ARBA" id="ARBA00008275"/>
    </source>
</evidence>
<dbReference type="Proteomes" id="UP000009136">
    <property type="component" value="Chromosome 3"/>
</dbReference>
<feature type="region of interest" description="Disordered" evidence="4">
    <location>
        <begin position="41"/>
        <end position="145"/>
    </location>
</feature>
<feature type="compositionally biased region" description="Low complexity" evidence="4">
    <location>
        <begin position="62"/>
        <end position="71"/>
    </location>
</feature>
<evidence type="ECO:0000313" key="7">
    <source>
        <dbReference type="VGNC" id="VGNC:55253"/>
    </source>
</evidence>
<dbReference type="GeneTree" id="ENSGT00530000063564"/>
<keyword evidence="8" id="KW-1267">Proteomics identification</keyword>
<evidence type="ECO:0000256" key="2">
    <source>
        <dbReference type="ARBA" id="ARBA00023054"/>
    </source>
</evidence>
<dbReference type="Ensembl" id="ENSBTAT00000086267.3">
    <property type="protein sequence ID" value="ENSBTAP00000056920.1"/>
    <property type="gene ID" value="ENSBTAG00000005354.8"/>
</dbReference>
<dbReference type="AlphaFoldDB" id="A0A3Q1LK06"/>
<protein>
    <submittedName>
        <fullName evidence="5">LRR binding FLII interacting protein 1</fullName>
    </submittedName>
</protein>
<reference evidence="5" key="2">
    <citation type="submission" date="2025-08" db="UniProtKB">
        <authorList>
            <consortium name="Ensembl"/>
        </authorList>
    </citation>
    <scope>IDENTIFICATION</scope>
    <source>
        <strain evidence="5">Hereford</strain>
    </source>
</reference>
<dbReference type="PANTHER" id="PTHR19212:SF5">
    <property type="entry name" value="LEUCINE-RICH REPEAT FLIGHTLESS-INTERACTING PROTEIN 1"/>
    <property type="match status" value="1"/>
</dbReference>
<dbReference type="Bgee" id="ENSBTAG00000005354">
    <property type="expression patterns" value="Expressed in supraspinatus muscle and 106 other cell types or tissues"/>
</dbReference>
<feature type="compositionally biased region" description="Basic and acidic residues" evidence="4">
    <location>
        <begin position="733"/>
        <end position="742"/>
    </location>
</feature>
<feature type="compositionally biased region" description="Basic and acidic residues" evidence="4">
    <location>
        <begin position="491"/>
        <end position="505"/>
    </location>
</feature>
<dbReference type="PANTHER" id="PTHR19212">
    <property type="entry name" value="LEUCINE RICH REPEAT IN FLII INTERACTING PROTEIN"/>
    <property type="match status" value="1"/>
</dbReference>
<gene>
    <name evidence="5 7" type="primary">LRRFIP1</name>
</gene>
<feature type="compositionally biased region" description="Basic and acidic residues" evidence="4">
    <location>
        <begin position="772"/>
        <end position="787"/>
    </location>
</feature>
<comment type="similarity">
    <text evidence="1">Belongs to the LRRFIP family.</text>
</comment>
<dbReference type="Gene3D" id="1.20.5.4090">
    <property type="match status" value="1"/>
</dbReference>
<dbReference type="GO" id="GO:0006355">
    <property type="term" value="P:regulation of DNA-templated transcription"/>
    <property type="evidence" value="ECO:0007669"/>
    <property type="project" value="InterPro"/>
</dbReference>
<evidence type="ECO:0000256" key="3">
    <source>
        <dbReference type="SAM" id="Coils"/>
    </source>
</evidence>
<feature type="compositionally biased region" description="Basic residues" evidence="4">
    <location>
        <begin position="615"/>
        <end position="629"/>
    </location>
</feature>
<feature type="compositionally biased region" description="Low complexity" evidence="4">
    <location>
        <begin position="125"/>
        <end position="142"/>
    </location>
</feature>
<feature type="compositionally biased region" description="Basic and acidic residues" evidence="4">
    <location>
        <begin position="552"/>
        <end position="562"/>
    </location>
</feature>
<reference evidence="5" key="1">
    <citation type="submission" date="2018-03" db="EMBL/GenBank/DDBJ databases">
        <title>ARS-UCD1.2.</title>
        <authorList>
            <person name="Rosen B.D."/>
            <person name="Bickhart D.M."/>
            <person name="Koren S."/>
            <person name="Schnabel R.D."/>
            <person name="Hall R."/>
            <person name="Zimin A."/>
            <person name="Dreischer C."/>
            <person name="Schultheiss S."/>
            <person name="Schroeder S.G."/>
            <person name="Elsik C.G."/>
            <person name="Couldrey C."/>
            <person name="Liu G.E."/>
            <person name="Van Tassell C.P."/>
            <person name="Phillippy A.M."/>
            <person name="Smith T.P.L."/>
            <person name="Medrano J.F."/>
        </authorList>
    </citation>
    <scope>NUCLEOTIDE SEQUENCE [LARGE SCALE GENOMIC DNA]</scope>
    <source>
        <strain evidence="5">Hereford</strain>
    </source>
</reference>
<feature type="compositionally biased region" description="Polar residues" evidence="4">
    <location>
        <begin position="670"/>
        <end position="686"/>
    </location>
</feature>
<feature type="coiled-coil region" evidence="3">
    <location>
        <begin position="148"/>
        <end position="217"/>
    </location>
</feature>
<keyword evidence="6" id="KW-1185">Reference proteome</keyword>
<feature type="compositionally biased region" description="Basic and acidic residues" evidence="4">
    <location>
        <begin position="41"/>
        <end position="52"/>
    </location>
</feature>
<feature type="compositionally biased region" description="Low complexity" evidence="4">
    <location>
        <begin position="83"/>
        <end position="96"/>
    </location>
</feature>
<feature type="compositionally biased region" description="Basic and acidic residues" evidence="4">
    <location>
        <begin position="409"/>
        <end position="435"/>
    </location>
</feature>
<dbReference type="Pfam" id="PF09738">
    <property type="entry name" value="LRRFIP"/>
    <property type="match status" value="1"/>
</dbReference>